<keyword evidence="9" id="KW-0119">Carbohydrate metabolism</keyword>
<evidence type="ECO:0000256" key="7">
    <source>
        <dbReference type="ARBA" id="ARBA00023239"/>
    </source>
</evidence>
<dbReference type="Proteomes" id="UP000594454">
    <property type="component" value="Chromosome 3"/>
</dbReference>
<dbReference type="PANTHER" id="PTHR12128:SF21">
    <property type="entry name" value="N-ACETYLNEURAMINATE LYASE"/>
    <property type="match status" value="1"/>
</dbReference>
<dbReference type="SMART" id="SM01130">
    <property type="entry name" value="DHDPS"/>
    <property type="match status" value="1"/>
</dbReference>
<comment type="subunit">
    <text evidence="4">Homotetramer.</text>
</comment>
<evidence type="ECO:0000256" key="6">
    <source>
        <dbReference type="ARBA" id="ARBA00022490"/>
    </source>
</evidence>
<dbReference type="OMA" id="LYEYNQC"/>
<dbReference type="OrthoDB" id="191315at2759"/>
<dbReference type="PANTHER" id="PTHR12128">
    <property type="entry name" value="DIHYDRODIPICOLINATE SYNTHASE"/>
    <property type="match status" value="1"/>
</dbReference>
<dbReference type="PIRSF" id="PIRSF001365">
    <property type="entry name" value="DHDPS"/>
    <property type="match status" value="1"/>
</dbReference>
<dbReference type="InterPro" id="IPR013785">
    <property type="entry name" value="Aldolase_TIM"/>
</dbReference>
<dbReference type="GO" id="GO:0005737">
    <property type="term" value="C:cytoplasm"/>
    <property type="evidence" value="ECO:0007669"/>
    <property type="project" value="UniProtKB-SubCell"/>
</dbReference>
<protein>
    <recommendedName>
        <fullName evidence="5">N-acetylneuraminate lyase</fullName>
        <ecNumber evidence="5">4.1.3.3</ecNumber>
    </recommendedName>
</protein>
<dbReference type="InterPro" id="IPR002220">
    <property type="entry name" value="DapA-like"/>
</dbReference>
<dbReference type="PROSITE" id="PS00665">
    <property type="entry name" value="DHDPS_1"/>
    <property type="match status" value="1"/>
</dbReference>
<comment type="catalytic activity">
    <reaction evidence="10">
        <text>aceneuramate = aldehydo-N-acetyl-D-mannosamine + pyruvate</text>
        <dbReference type="Rhea" id="RHEA:23296"/>
        <dbReference type="ChEBI" id="CHEBI:15361"/>
        <dbReference type="ChEBI" id="CHEBI:17122"/>
        <dbReference type="ChEBI" id="CHEBI:173083"/>
        <dbReference type="EC" id="4.1.3.3"/>
    </reaction>
</comment>
<comment type="pathway">
    <text evidence="2">Amino-sugar metabolism; N-acetylneuraminate degradation.</text>
</comment>
<feature type="active site" description="Schiff-base intermediate with substrate" evidence="12">
    <location>
        <position position="174"/>
    </location>
</feature>
<comment type="similarity">
    <text evidence="3">Belongs to the DapA family. NanA subfamily.</text>
</comment>
<accession>A0A7R8YXR1</accession>
<dbReference type="EC" id="4.1.3.3" evidence="5"/>
<evidence type="ECO:0000256" key="12">
    <source>
        <dbReference type="PIRSR" id="PIRSR001365-1"/>
    </source>
</evidence>
<sequence>MSNVSFNFKGLMAPVFTGFNNDDVRSLNVDNIDEYAAFLKERHVDGVLVNGTTGEGTVMSVAERKKVAEAWSVASKKHNLTLMVQVGGAPLCDVYELAAHAESLKVDAILCLPELYFKPRTAQDLVNYLKQVGRYCSNTPLLYYHIPMFSGVQIYMPVFCDLAESEIPNFVGIKYTSGDLAEGVDCLKQGRSIFLGADTILVGAVALGFDSAIMTSLNICPELAIEIMDHMKKSEVSQAAIVQAKLSAKVKEILAVGGGDWVPSMKLAFNKKLSSNINVGPVRFPSGQ</sequence>
<organism evidence="14 15">
    <name type="scientific">Hermetia illucens</name>
    <name type="common">Black soldier fly</name>
    <dbReference type="NCBI Taxonomy" id="343691"/>
    <lineage>
        <taxon>Eukaryota</taxon>
        <taxon>Metazoa</taxon>
        <taxon>Ecdysozoa</taxon>
        <taxon>Arthropoda</taxon>
        <taxon>Hexapoda</taxon>
        <taxon>Insecta</taxon>
        <taxon>Pterygota</taxon>
        <taxon>Neoptera</taxon>
        <taxon>Endopterygota</taxon>
        <taxon>Diptera</taxon>
        <taxon>Brachycera</taxon>
        <taxon>Stratiomyomorpha</taxon>
        <taxon>Stratiomyidae</taxon>
        <taxon>Hermetiinae</taxon>
        <taxon>Hermetia</taxon>
    </lineage>
</organism>
<feature type="binding site" evidence="13">
    <location>
        <position position="53"/>
    </location>
    <ligand>
        <name>pyruvate</name>
        <dbReference type="ChEBI" id="CHEBI:15361"/>
    </ligand>
</feature>
<evidence type="ECO:0000313" key="14">
    <source>
        <dbReference type="EMBL" id="CAD7086025.1"/>
    </source>
</evidence>
<dbReference type="AlphaFoldDB" id="A0A7R8YXR1"/>
<dbReference type="Gene3D" id="3.20.20.70">
    <property type="entry name" value="Aldolase class I"/>
    <property type="match status" value="1"/>
</dbReference>
<reference evidence="14 15" key="1">
    <citation type="submission" date="2020-11" db="EMBL/GenBank/DDBJ databases">
        <authorList>
            <person name="Wallbank WR R."/>
            <person name="Pardo Diaz C."/>
            <person name="Kozak K."/>
            <person name="Martin S."/>
            <person name="Jiggins C."/>
            <person name="Moest M."/>
            <person name="Warren A I."/>
            <person name="Generalovic N T."/>
            <person name="Byers J.R.P. K."/>
            <person name="Montejo-Kovacevich G."/>
            <person name="Yen C E."/>
        </authorList>
    </citation>
    <scope>NUCLEOTIDE SEQUENCE [LARGE SCALE GENOMIC DNA]</scope>
</reference>
<dbReference type="Pfam" id="PF00701">
    <property type="entry name" value="DHDPS"/>
    <property type="match status" value="1"/>
</dbReference>
<evidence type="ECO:0000313" key="15">
    <source>
        <dbReference type="Proteomes" id="UP000594454"/>
    </source>
</evidence>
<evidence type="ECO:0000256" key="13">
    <source>
        <dbReference type="PIRSR" id="PIRSR001365-2"/>
    </source>
</evidence>
<name>A0A7R8YXR1_HERIL</name>
<feature type="active site" description="Proton donor/acceptor" evidence="12">
    <location>
        <position position="144"/>
    </location>
</feature>
<feature type="binding site" evidence="13">
    <location>
        <position position="213"/>
    </location>
    <ligand>
        <name>pyruvate</name>
        <dbReference type="ChEBI" id="CHEBI:15361"/>
    </ligand>
</feature>
<dbReference type="InterPro" id="IPR020624">
    <property type="entry name" value="Schiff_base-form_aldolases_CS"/>
</dbReference>
<dbReference type="SUPFAM" id="SSF51569">
    <property type="entry name" value="Aldolase"/>
    <property type="match status" value="1"/>
</dbReference>
<evidence type="ECO:0000256" key="3">
    <source>
        <dbReference type="ARBA" id="ARBA00006324"/>
    </source>
</evidence>
<gene>
    <name evidence="14" type="ORF">HERILL_LOCUS8826</name>
</gene>
<evidence type="ECO:0000256" key="1">
    <source>
        <dbReference type="ARBA" id="ARBA00004496"/>
    </source>
</evidence>
<evidence type="ECO:0000256" key="10">
    <source>
        <dbReference type="ARBA" id="ARBA00044906"/>
    </source>
</evidence>
<dbReference type="EMBL" id="LR899011">
    <property type="protein sequence ID" value="CAD7086025.1"/>
    <property type="molecule type" value="Genomic_DNA"/>
</dbReference>
<dbReference type="PRINTS" id="PR00146">
    <property type="entry name" value="DHPICSNTHASE"/>
</dbReference>
<keyword evidence="15" id="KW-1185">Reference proteome</keyword>
<dbReference type="InParanoid" id="A0A7R8YXR1"/>
<keyword evidence="8" id="KW-0704">Schiff base</keyword>
<keyword evidence="7 11" id="KW-0456">Lyase</keyword>
<evidence type="ECO:0000256" key="11">
    <source>
        <dbReference type="PIRNR" id="PIRNR001365"/>
    </source>
</evidence>
<evidence type="ECO:0000256" key="2">
    <source>
        <dbReference type="ARBA" id="ARBA00004878"/>
    </source>
</evidence>
<comment type="subcellular location">
    <subcellularLocation>
        <location evidence="1">Cytoplasm</location>
    </subcellularLocation>
</comment>
<evidence type="ECO:0000256" key="9">
    <source>
        <dbReference type="ARBA" id="ARBA00023277"/>
    </source>
</evidence>
<keyword evidence="6" id="KW-0963">Cytoplasm</keyword>
<evidence type="ECO:0000256" key="4">
    <source>
        <dbReference type="ARBA" id="ARBA00011881"/>
    </source>
</evidence>
<evidence type="ECO:0000256" key="8">
    <source>
        <dbReference type="ARBA" id="ARBA00023270"/>
    </source>
</evidence>
<proteinExistence type="inferred from homology"/>
<dbReference type="GO" id="GO:0008747">
    <property type="term" value="F:N-acetylneuraminate lyase activity"/>
    <property type="evidence" value="ECO:0007669"/>
    <property type="project" value="UniProtKB-EC"/>
</dbReference>
<evidence type="ECO:0000256" key="5">
    <source>
        <dbReference type="ARBA" id="ARBA00012911"/>
    </source>
</evidence>